<dbReference type="PANTHER" id="PTHR36142:SF2">
    <property type="entry name" value="METALLO-HYDROLASE_OXIDOREDUCTASE SUPERFAMILY PROTEIN"/>
    <property type="match status" value="1"/>
</dbReference>
<name>A0A4Z1PKZ6_9PEZI</name>
<protein>
    <submittedName>
        <fullName evidence="4">Uncharacterized protein</fullName>
    </submittedName>
</protein>
<feature type="compositionally biased region" description="Polar residues" evidence="2">
    <location>
        <begin position="385"/>
        <end position="404"/>
    </location>
</feature>
<organism evidence="4 5">
    <name type="scientific">Venturia nashicola</name>
    <dbReference type="NCBI Taxonomy" id="86259"/>
    <lineage>
        <taxon>Eukaryota</taxon>
        <taxon>Fungi</taxon>
        <taxon>Dikarya</taxon>
        <taxon>Ascomycota</taxon>
        <taxon>Pezizomycotina</taxon>
        <taxon>Dothideomycetes</taxon>
        <taxon>Pleosporomycetidae</taxon>
        <taxon>Venturiales</taxon>
        <taxon>Venturiaceae</taxon>
        <taxon>Venturia</taxon>
    </lineage>
</organism>
<keyword evidence="3" id="KW-1133">Transmembrane helix</keyword>
<comment type="caution">
    <text evidence="4">The sequence shown here is derived from an EMBL/GenBank/DDBJ whole genome shotgun (WGS) entry which is preliminary data.</text>
</comment>
<dbReference type="Gene3D" id="3.60.15.10">
    <property type="entry name" value="Ribonuclease Z/Hydroxyacylglutathione hydrolase-like"/>
    <property type="match status" value="1"/>
</dbReference>
<reference evidence="4 5" key="1">
    <citation type="submission" date="2019-04" db="EMBL/GenBank/DDBJ databases">
        <title>High contiguity whole genome sequence and gene annotation resource for two Venturia nashicola isolates.</title>
        <authorList>
            <person name="Prokchorchik M."/>
            <person name="Won K."/>
            <person name="Lee Y."/>
            <person name="Choi E.D."/>
            <person name="Segonzac C."/>
            <person name="Sohn K.H."/>
        </authorList>
    </citation>
    <scope>NUCLEOTIDE SEQUENCE [LARGE SCALE GENOMIC DNA]</scope>
    <source>
        <strain evidence="4 5">PRI2</strain>
    </source>
</reference>
<dbReference type="Proteomes" id="UP000298493">
    <property type="component" value="Unassembled WGS sequence"/>
</dbReference>
<feature type="transmembrane region" description="Helical" evidence="3">
    <location>
        <begin position="484"/>
        <end position="507"/>
    </location>
</feature>
<dbReference type="InterPro" id="IPR036866">
    <property type="entry name" value="RibonucZ/Hydroxyglut_hydro"/>
</dbReference>
<dbReference type="PANTHER" id="PTHR36142">
    <property type="entry name" value="METALLO-HYDROLASE/OXIDOREDUCTASE SUPERFAMILY PROTEIN"/>
    <property type="match status" value="1"/>
</dbReference>
<dbReference type="EMBL" id="SNSC02000002">
    <property type="protein sequence ID" value="TID26551.1"/>
    <property type="molecule type" value="Genomic_DNA"/>
</dbReference>
<sequence length="514" mass="55685">MVKKMSRSISPSAQLEESLQQSLQSALSTRRPLLHHLNADSSWLVQIPRPLNELGLKEVGREIGVNGENGVNDGRSRGRDRGRKYFNVLIDPWLSGPQSDVAAWFSTQWHADESRVGSIGAVEELIGRIERTARGGDGEDMDIDDEGGGGSCVDAVVVCHEFTDHCHKDTLLEVDKRVPVFGTKKAADLIRSWNHFSTVITIPAFTSSDPDWRKYSQSSLPPWLSISRLQSESDAFYYHSGILISFSSTVPALAQPSAESIIYTPHGLPPAALSPLSSASPPIKCLCLIHGLHDVSISWGQQLNLGAKNAVKAMEVLKAKYWVGTHDEVKKGGGLVSWVLNRKVLGWKDAVQEVLGDEGGRAPPVAELEHTEDSVSSLVDVDSPHISSVPSDYESQSVKTDTQASRVEHEAADKALEDKKAAEAKAKELKDKAKAKASKAESRIKANSDNPVILANGLLVGILGTVLGVGAYKKYAAGELSAKVVATWAGVVGLFAVGDFYASQYFFQKYPPKK</sequence>
<evidence type="ECO:0000313" key="4">
    <source>
        <dbReference type="EMBL" id="TID26551.1"/>
    </source>
</evidence>
<keyword evidence="5" id="KW-1185">Reference proteome</keyword>
<evidence type="ECO:0000256" key="3">
    <source>
        <dbReference type="SAM" id="Phobius"/>
    </source>
</evidence>
<feature type="region of interest" description="Disordered" evidence="2">
    <location>
        <begin position="379"/>
        <end position="404"/>
    </location>
</feature>
<evidence type="ECO:0000256" key="1">
    <source>
        <dbReference type="SAM" id="Coils"/>
    </source>
</evidence>
<feature type="coiled-coil region" evidence="1">
    <location>
        <begin position="412"/>
        <end position="450"/>
    </location>
</feature>
<accession>A0A4Z1PKZ6</accession>
<evidence type="ECO:0000256" key="2">
    <source>
        <dbReference type="SAM" id="MobiDB-lite"/>
    </source>
</evidence>
<keyword evidence="3" id="KW-0472">Membrane</keyword>
<keyword evidence="1" id="KW-0175">Coiled coil</keyword>
<keyword evidence="3" id="KW-0812">Transmembrane</keyword>
<proteinExistence type="predicted"/>
<evidence type="ECO:0000313" key="5">
    <source>
        <dbReference type="Proteomes" id="UP000298493"/>
    </source>
</evidence>
<gene>
    <name evidence="4" type="ORF">E6O75_ATG01044</name>
</gene>
<dbReference type="AlphaFoldDB" id="A0A4Z1PKZ6"/>
<dbReference type="STRING" id="86259.A0A4Z1PKZ6"/>
<feature type="transmembrane region" description="Helical" evidence="3">
    <location>
        <begin position="452"/>
        <end position="472"/>
    </location>
</feature>